<dbReference type="EMBL" id="VTES01000002">
    <property type="protein sequence ID" value="TYS65479.1"/>
    <property type="molecule type" value="Genomic_DNA"/>
</dbReference>
<evidence type="ECO:0000313" key="3">
    <source>
        <dbReference type="Proteomes" id="UP000323732"/>
    </source>
</evidence>
<dbReference type="EC" id="6.3.1.14" evidence="2"/>
<evidence type="ECO:0000259" key="1">
    <source>
        <dbReference type="Pfam" id="PF01902"/>
    </source>
</evidence>
<dbReference type="CDD" id="cd01994">
    <property type="entry name" value="AANH_PF0828-like"/>
    <property type="match status" value="1"/>
</dbReference>
<dbReference type="Pfam" id="PF01902">
    <property type="entry name" value="Diphthami_syn_2"/>
    <property type="match status" value="1"/>
</dbReference>
<comment type="caution">
    <text evidence="2">The sequence shown here is derived from an EMBL/GenBank/DDBJ whole genome shotgun (WGS) entry which is preliminary data.</text>
</comment>
<evidence type="ECO:0000313" key="2">
    <source>
        <dbReference type="EMBL" id="TYS65479.1"/>
    </source>
</evidence>
<protein>
    <submittedName>
        <fullName evidence="2">Diphthine--ammonia ligase</fullName>
        <ecNumber evidence="2">6.3.1.14</ecNumber>
    </submittedName>
</protein>
<name>A0A5D4SR62_9BACI</name>
<dbReference type="InterPro" id="IPR002761">
    <property type="entry name" value="Diphthami_syn_dom"/>
</dbReference>
<dbReference type="Gene3D" id="3.90.1490.10">
    <property type="entry name" value="putative n-type atp pyrophosphatase, domain 2"/>
    <property type="match status" value="1"/>
</dbReference>
<dbReference type="InterPro" id="IPR014729">
    <property type="entry name" value="Rossmann-like_a/b/a_fold"/>
</dbReference>
<keyword evidence="2" id="KW-0436">Ligase</keyword>
<organism evidence="2 3">
    <name type="scientific">Bacillus infantis</name>
    <dbReference type="NCBI Taxonomy" id="324767"/>
    <lineage>
        <taxon>Bacteria</taxon>
        <taxon>Bacillati</taxon>
        <taxon>Bacillota</taxon>
        <taxon>Bacilli</taxon>
        <taxon>Bacillales</taxon>
        <taxon>Bacillaceae</taxon>
        <taxon>Bacillus</taxon>
    </lineage>
</organism>
<dbReference type="AlphaFoldDB" id="A0A5D4SR62"/>
<sequence length="225" mass="24910">MKKAALSWSGGKDGCMALDLMVKKGIKVECLLTTVPKELGRTFGHGEKQELISLQGEALGIPVRFIECTFDGYTDSFVAALKEAKKEYGLDAIAFGDLYLDEHRDWGEKAAAAAGLEASYSLWMKKEEAPSALEAFTDSGYKAKVIRVRDEILATEWLGREVDASFARDIKDTGSCPMGEAGEYHTFVYDGPLFRKKVSFDTGEIIQLETTKRLELENFALKEKA</sequence>
<reference evidence="2 3" key="1">
    <citation type="submission" date="2019-08" db="EMBL/GenBank/DDBJ databases">
        <title>Bacillus genomes from the desert of Cuatro Cienegas, Coahuila.</title>
        <authorList>
            <person name="Olmedo-Alvarez G."/>
        </authorList>
    </citation>
    <scope>NUCLEOTIDE SEQUENCE [LARGE SCALE GENOMIC DNA]</scope>
    <source>
        <strain evidence="2 3">CH37_1T</strain>
    </source>
</reference>
<feature type="domain" description="Diphthamide synthase" evidence="1">
    <location>
        <begin position="1"/>
        <end position="217"/>
    </location>
</feature>
<dbReference type="Proteomes" id="UP000323732">
    <property type="component" value="Unassembled WGS sequence"/>
</dbReference>
<dbReference type="NCBIfam" id="TIGR00290">
    <property type="entry name" value="MJ0570_dom"/>
    <property type="match status" value="1"/>
</dbReference>
<proteinExistence type="predicted"/>
<dbReference type="RefSeq" id="WP_148949601.1">
    <property type="nucleotide sequence ID" value="NZ_VTES01000002.1"/>
</dbReference>
<dbReference type="Gene3D" id="3.40.50.620">
    <property type="entry name" value="HUPs"/>
    <property type="match status" value="1"/>
</dbReference>
<dbReference type="GO" id="GO:0017178">
    <property type="term" value="F:diphthine-ammonia ligase activity"/>
    <property type="evidence" value="ECO:0007669"/>
    <property type="project" value="UniProtKB-EC"/>
</dbReference>
<gene>
    <name evidence="2" type="ORF">FZD47_09165</name>
</gene>
<dbReference type="SUPFAM" id="SSF52402">
    <property type="entry name" value="Adenine nucleotide alpha hydrolases-like"/>
    <property type="match status" value="1"/>
</dbReference>
<accession>A0A5D4SR62</accession>